<keyword evidence="1" id="KW-0812">Transmembrane</keyword>
<organism evidence="2 3">
    <name type="scientific">Candidatus Spechtbacteria bacterium RIFCSPLOWO2_01_FULL_43_12</name>
    <dbReference type="NCBI Taxonomy" id="1802162"/>
    <lineage>
        <taxon>Bacteria</taxon>
        <taxon>Candidatus Spechtiibacteriota</taxon>
    </lineage>
</organism>
<evidence type="ECO:0000313" key="3">
    <source>
        <dbReference type="Proteomes" id="UP000178835"/>
    </source>
</evidence>
<name>A0A1G2HEN0_9BACT</name>
<comment type="caution">
    <text evidence="2">The sequence shown here is derived from an EMBL/GenBank/DDBJ whole genome shotgun (WGS) entry which is preliminary data.</text>
</comment>
<keyword evidence="1" id="KW-0472">Membrane</keyword>
<reference evidence="2 3" key="1">
    <citation type="journal article" date="2016" name="Nat. Commun.">
        <title>Thousands of microbial genomes shed light on interconnected biogeochemical processes in an aquifer system.</title>
        <authorList>
            <person name="Anantharaman K."/>
            <person name="Brown C.T."/>
            <person name="Hug L.A."/>
            <person name="Sharon I."/>
            <person name="Castelle C.J."/>
            <person name="Probst A.J."/>
            <person name="Thomas B.C."/>
            <person name="Singh A."/>
            <person name="Wilkins M.J."/>
            <person name="Karaoz U."/>
            <person name="Brodie E.L."/>
            <person name="Williams K.H."/>
            <person name="Hubbard S.S."/>
            <person name="Banfield J.F."/>
        </authorList>
    </citation>
    <scope>NUCLEOTIDE SEQUENCE [LARGE SCALE GENOMIC DNA]</scope>
</reference>
<evidence type="ECO:0000256" key="1">
    <source>
        <dbReference type="SAM" id="Phobius"/>
    </source>
</evidence>
<accession>A0A1G2HEN0</accession>
<protein>
    <submittedName>
        <fullName evidence="2">Uncharacterized protein</fullName>
    </submittedName>
</protein>
<feature type="transmembrane region" description="Helical" evidence="1">
    <location>
        <begin position="20"/>
        <end position="47"/>
    </location>
</feature>
<sequence length="133" mass="14234">MPRKINPPEETLPPKKPFLARAHMILSLIFYIIWIPIGLVFLLSVYANFRQGAYKSLFNPAIPSSQTGPTDAPAEADLPGVGLVNVSCVQSALNSEAIQKIIAAGNTSTLSDEEKSRLETCIVTPAASPTPTS</sequence>
<dbReference type="AlphaFoldDB" id="A0A1G2HEN0"/>
<evidence type="ECO:0000313" key="2">
    <source>
        <dbReference type="EMBL" id="OGZ60924.1"/>
    </source>
</evidence>
<proteinExistence type="predicted"/>
<dbReference type="EMBL" id="MHOH01000010">
    <property type="protein sequence ID" value="OGZ60924.1"/>
    <property type="molecule type" value="Genomic_DNA"/>
</dbReference>
<dbReference type="Proteomes" id="UP000178835">
    <property type="component" value="Unassembled WGS sequence"/>
</dbReference>
<keyword evidence="1" id="KW-1133">Transmembrane helix</keyword>
<gene>
    <name evidence="2" type="ORF">A2919_00145</name>
</gene>